<feature type="transmembrane region" description="Helical" evidence="7">
    <location>
        <begin position="12"/>
        <end position="29"/>
    </location>
</feature>
<dbReference type="AlphaFoldDB" id="A0A1H3ZF04"/>
<feature type="transmembrane region" description="Helical" evidence="7">
    <location>
        <begin position="223"/>
        <end position="244"/>
    </location>
</feature>
<feature type="transmembrane region" description="Helical" evidence="7">
    <location>
        <begin position="80"/>
        <end position="101"/>
    </location>
</feature>
<sequence>MSKTFQSLSFHNYRIWFIGALVANVGTWMQRIAQDWLVLRVLTDGSGFSVGVVTALQFAPLLVLTPLAGVLADRCNRRKLLIWTQAGMGLTALVQGILVLGGHAQLWHIYVLALVLGAIAAIDAPARQIFVGEMVPSSSLPNAVALNSTSFNAARLIGPGVSGILIAAVGTGWVFLINAVSFAATIGALMIMRKSELRELPKAPRTKGQVMDGLRYVKRRTDIMVIMIVAGVVSALGLNFQLTSAVMATEVFGREATGYGIVGSVMAIGSVGGALVAARRSQPRVRLVIISAFVFGIAAGINAMAPTWELYLLTSIAVGFCSLTMITSANTAIQMSTEPSMRGRVMALYTLVFLGTTPIGSPFVGWIAETFSARWSVGIGAIASILVAAGAALWAKRNWRVEVHYHWHRPYLDIDGPGERAARRAENLVPHAEEIEGDATLNASRAKEEQLQSA</sequence>
<dbReference type="SUPFAM" id="SSF103473">
    <property type="entry name" value="MFS general substrate transporter"/>
    <property type="match status" value="1"/>
</dbReference>
<keyword evidence="10" id="KW-1185">Reference proteome</keyword>
<dbReference type="GO" id="GO:0005886">
    <property type="term" value="C:plasma membrane"/>
    <property type="evidence" value="ECO:0007669"/>
    <property type="project" value="UniProtKB-SubCell"/>
</dbReference>
<evidence type="ECO:0000256" key="2">
    <source>
        <dbReference type="ARBA" id="ARBA00022448"/>
    </source>
</evidence>
<keyword evidence="4 7" id="KW-0812">Transmembrane</keyword>
<evidence type="ECO:0000256" key="7">
    <source>
        <dbReference type="SAM" id="Phobius"/>
    </source>
</evidence>
<dbReference type="RefSeq" id="WP_092563371.1">
    <property type="nucleotide sequence ID" value="NZ_FNQV01000006.1"/>
</dbReference>
<proteinExistence type="predicted"/>
<keyword evidence="6 7" id="KW-0472">Membrane</keyword>
<dbReference type="CDD" id="cd06173">
    <property type="entry name" value="MFS_MefA_like"/>
    <property type="match status" value="1"/>
</dbReference>
<dbReference type="Gene3D" id="1.20.1250.20">
    <property type="entry name" value="MFS general substrate transporter like domains"/>
    <property type="match status" value="1"/>
</dbReference>
<dbReference type="Pfam" id="PF05977">
    <property type="entry name" value="MFS_3"/>
    <property type="match status" value="1"/>
</dbReference>
<feature type="transmembrane region" description="Helical" evidence="7">
    <location>
        <begin position="107"/>
        <end position="126"/>
    </location>
</feature>
<feature type="transmembrane region" description="Helical" evidence="7">
    <location>
        <begin position="256"/>
        <end position="278"/>
    </location>
</feature>
<feature type="transmembrane region" description="Helical" evidence="7">
    <location>
        <begin position="285"/>
        <end position="305"/>
    </location>
</feature>
<keyword evidence="3" id="KW-1003">Cell membrane</keyword>
<evidence type="ECO:0000256" key="3">
    <source>
        <dbReference type="ARBA" id="ARBA00022475"/>
    </source>
</evidence>
<keyword evidence="5 7" id="KW-1133">Transmembrane helix</keyword>
<evidence type="ECO:0000256" key="6">
    <source>
        <dbReference type="ARBA" id="ARBA00023136"/>
    </source>
</evidence>
<evidence type="ECO:0000313" key="10">
    <source>
        <dbReference type="Proteomes" id="UP000199288"/>
    </source>
</evidence>
<dbReference type="EMBL" id="FNQV01000006">
    <property type="protein sequence ID" value="SEA21892.1"/>
    <property type="molecule type" value="Genomic_DNA"/>
</dbReference>
<dbReference type="OrthoDB" id="9775268at2"/>
<dbReference type="InterPro" id="IPR010290">
    <property type="entry name" value="TM_effector"/>
</dbReference>
<feature type="transmembrane region" description="Helical" evidence="7">
    <location>
        <begin position="345"/>
        <end position="367"/>
    </location>
</feature>
<dbReference type="GO" id="GO:0022857">
    <property type="term" value="F:transmembrane transporter activity"/>
    <property type="evidence" value="ECO:0007669"/>
    <property type="project" value="InterPro"/>
</dbReference>
<feature type="transmembrane region" description="Helical" evidence="7">
    <location>
        <begin position="164"/>
        <end position="192"/>
    </location>
</feature>
<feature type="transmembrane region" description="Helical" evidence="7">
    <location>
        <begin position="49"/>
        <end position="68"/>
    </location>
</feature>
<dbReference type="InterPro" id="IPR020846">
    <property type="entry name" value="MFS_dom"/>
</dbReference>
<organism evidence="9 10">
    <name type="scientific">Bowdeniella nasicola</name>
    <dbReference type="NCBI Taxonomy" id="208480"/>
    <lineage>
        <taxon>Bacteria</taxon>
        <taxon>Bacillati</taxon>
        <taxon>Actinomycetota</taxon>
        <taxon>Actinomycetes</taxon>
        <taxon>Actinomycetales</taxon>
        <taxon>Actinomycetaceae</taxon>
        <taxon>Bowdeniella</taxon>
    </lineage>
</organism>
<feature type="transmembrane region" description="Helical" evidence="7">
    <location>
        <begin position="311"/>
        <end position="333"/>
    </location>
</feature>
<feature type="domain" description="Major facilitator superfamily (MFS) profile" evidence="8">
    <location>
        <begin position="1"/>
        <end position="196"/>
    </location>
</feature>
<comment type="subcellular location">
    <subcellularLocation>
        <location evidence="1">Cell membrane</location>
        <topology evidence="1">Multi-pass membrane protein</topology>
    </subcellularLocation>
</comment>
<dbReference type="InterPro" id="IPR036259">
    <property type="entry name" value="MFS_trans_sf"/>
</dbReference>
<accession>A0A1H3ZF04</accession>
<evidence type="ECO:0000256" key="1">
    <source>
        <dbReference type="ARBA" id="ARBA00004651"/>
    </source>
</evidence>
<feature type="transmembrane region" description="Helical" evidence="7">
    <location>
        <begin position="373"/>
        <end position="395"/>
    </location>
</feature>
<protein>
    <submittedName>
        <fullName evidence="9">Predicted arabinose efflux permease, MFS family</fullName>
    </submittedName>
</protein>
<reference evidence="10" key="1">
    <citation type="submission" date="2016-10" db="EMBL/GenBank/DDBJ databases">
        <authorList>
            <person name="Varghese N."/>
            <person name="Submissions S."/>
        </authorList>
    </citation>
    <scope>NUCLEOTIDE SEQUENCE [LARGE SCALE GENOMIC DNA]</scope>
    <source>
        <strain evidence="10">KPR-1</strain>
    </source>
</reference>
<evidence type="ECO:0000256" key="4">
    <source>
        <dbReference type="ARBA" id="ARBA00022692"/>
    </source>
</evidence>
<evidence type="ECO:0000313" key="9">
    <source>
        <dbReference type="EMBL" id="SEA21892.1"/>
    </source>
</evidence>
<gene>
    <name evidence="9" type="ORF">SAMN02910418_01118</name>
</gene>
<evidence type="ECO:0000259" key="8">
    <source>
        <dbReference type="PROSITE" id="PS50850"/>
    </source>
</evidence>
<name>A0A1H3ZF04_9ACTO</name>
<dbReference type="Proteomes" id="UP000199288">
    <property type="component" value="Unassembled WGS sequence"/>
</dbReference>
<keyword evidence="2" id="KW-0813">Transport</keyword>
<dbReference type="PROSITE" id="PS50850">
    <property type="entry name" value="MFS"/>
    <property type="match status" value="1"/>
</dbReference>
<dbReference type="PANTHER" id="PTHR23513:SF11">
    <property type="entry name" value="STAPHYLOFERRIN A TRANSPORTER"/>
    <property type="match status" value="1"/>
</dbReference>
<evidence type="ECO:0000256" key="5">
    <source>
        <dbReference type="ARBA" id="ARBA00022989"/>
    </source>
</evidence>
<dbReference type="PANTHER" id="PTHR23513">
    <property type="entry name" value="INTEGRAL MEMBRANE EFFLUX PROTEIN-RELATED"/>
    <property type="match status" value="1"/>
</dbReference>